<accession>A0A7X3IGF7</accession>
<dbReference type="RefSeq" id="WP_160496989.1">
    <property type="nucleotide sequence ID" value="NZ_WUBI01000001.1"/>
</dbReference>
<comment type="caution">
    <text evidence="1">The sequence shown here is derived from an EMBL/GenBank/DDBJ whole genome shotgun (WGS) entry which is preliminary data.</text>
</comment>
<protein>
    <recommendedName>
        <fullName evidence="3">YlzJ-like protein</fullName>
    </recommendedName>
</protein>
<evidence type="ECO:0000313" key="2">
    <source>
        <dbReference type="Proteomes" id="UP000460318"/>
    </source>
</evidence>
<dbReference type="EMBL" id="WUBI01000001">
    <property type="protein sequence ID" value="MWV43488.1"/>
    <property type="molecule type" value="Genomic_DNA"/>
</dbReference>
<evidence type="ECO:0008006" key="3">
    <source>
        <dbReference type="Google" id="ProtNLM"/>
    </source>
</evidence>
<gene>
    <name evidence="1" type="ORF">GRF59_07560</name>
</gene>
<dbReference type="Proteomes" id="UP000460318">
    <property type="component" value="Unassembled WGS sequence"/>
</dbReference>
<dbReference type="Pfam" id="PF14035">
    <property type="entry name" value="YlzJ"/>
    <property type="match status" value="1"/>
</dbReference>
<name>A0A7X3IGF7_9BACL</name>
<organism evidence="1 2">
    <name type="scientific">Paenibacillus dendrobii</name>
    <dbReference type="NCBI Taxonomy" id="2691084"/>
    <lineage>
        <taxon>Bacteria</taxon>
        <taxon>Bacillati</taxon>
        <taxon>Bacillota</taxon>
        <taxon>Bacilli</taxon>
        <taxon>Bacillales</taxon>
        <taxon>Paenibacillaceae</taxon>
        <taxon>Paenibacillus</taxon>
    </lineage>
</organism>
<sequence length="72" mass="8215">MTLHTIMPLEAVWEKQREADSSAEVRIQGVLMEVRPLDFHRVQIVRLLDGPLDSYLNPAYTPGQIIQFVPPS</sequence>
<proteinExistence type="predicted"/>
<dbReference type="AlphaFoldDB" id="A0A7X3IGF7"/>
<evidence type="ECO:0000313" key="1">
    <source>
        <dbReference type="EMBL" id="MWV43488.1"/>
    </source>
</evidence>
<dbReference type="InterPro" id="IPR025619">
    <property type="entry name" value="YlzJ"/>
</dbReference>
<reference evidence="1 2" key="1">
    <citation type="submission" date="2019-12" db="EMBL/GenBank/DDBJ databases">
        <title>Paenibacillus sp. nov., an endophytic bacterium isolated from the stem of Dendrobium.</title>
        <authorList>
            <person name="Zhao R."/>
        </authorList>
    </citation>
    <scope>NUCLEOTIDE SEQUENCE [LARGE SCALE GENOMIC DNA]</scope>
    <source>
        <strain evidence="1 2">HJL G12</strain>
    </source>
</reference>
<keyword evidence="2" id="KW-1185">Reference proteome</keyword>